<evidence type="ECO:0000256" key="3">
    <source>
        <dbReference type="ARBA" id="ARBA00023055"/>
    </source>
</evidence>
<dbReference type="GO" id="GO:0032934">
    <property type="term" value="F:sterol binding"/>
    <property type="evidence" value="ECO:0007669"/>
    <property type="project" value="TreeGrafter"/>
</dbReference>
<dbReference type="FunFam" id="3.30.70.3490:FF:000007">
    <property type="entry name" value="Oxysterol-binding protein-related protein 4B"/>
    <property type="match status" value="1"/>
</dbReference>
<gene>
    <name evidence="5" type="ORF">VFH_IV213920</name>
</gene>
<reference evidence="5 6" key="1">
    <citation type="submission" date="2023-01" db="EMBL/GenBank/DDBJ databases">
        <authorList>
            <person name="Kreplak J."/>
        </authorList>
    </citation>
    <scope>NUCLEOTIDE SEQUENCE [LARGE SCALE GENOMIC DNA]</scope>
</reference>
<keyword evidence="3" id="KW-0813">Transport</keyword>
<comment type="similarity">
    <text evidence="2">Belongs to the OSBP family.</text>
</comment>
<dbReference type="GO" id="GO:0005829">
    <property type="term" value="C:cytosol"/>
    <property type="evidence" value="ECO:0007669"/>
    <property type="project" value="TreeGrafter"/>
</dbReference>
<dbReference type="InterPro" id="IPR000648">
    <property type="entry name" value="Oxysterol-bd"/>
</dbReference>
<sequence>MERNKIVLTKPFATIDKQSSDSDEMSYKVPNMLQQVLNLFKNVRLGSDLSRFKLPPIFNMPKSQLQWYGECVYSTSTGVDLLNNINNGKTPLERIISVVAWSISTTRPQNFGVAPYNPILGETHHVSKGNLNVLIEQVSHHPQVSAFHATDQKENIEIILCHYPVPKFVGSGVEAIIHGKRKLRLHNHGETYEMNCPNFLFRFLPVPGIDWVGDVTIRCRETSLAVELTYIRQSFLGFGGNRRRIKGKIFDSLTMNVLYKIDGHWDSTVTLKDASNAEVRVIYDAKQVISGLYTPFVKDPENVWPTESALVWGDLSQAIISNDWEKAREAKKTVEETQRILQRERESKGESWIPKHFIVSQSNEDGWDCSPIQKWVPDSPIATL</sequence>
<dbReference type="PANTHER" id="PTHR10972">
    <property type="entry name" value="OXYSTEROL-BINDING PROTEIN-RELATED"/>
    <property type="match status" value="1"/>
</dbReference>
<organism evidence="5 6">
    <name type="scientific">Vicia faba</name>
    <name type="common">Broad bean</name>
    <name type="synonym">Faba vulgaris</name>
    <dbReference type="NCBI Taxonomy" id="3906"/>
    <lineage>
        <taxon>Eukaryota</taxon>
        <taxon>Viridiplantae</taxon>
        <taxon>Streptophyta</taxon>
        <taxon>Embryophyta</taxon>
        <taxon>Tracheophyta</taxon>
        <taxon>Spermatophyta</taxon>
        <taxon>Magnoliopsida</taxon>
        <taxon>eudicotyledons</taxon>
        <taxon>Gunneridae</taxon>
        <taxon>Pentapetalae</taxon>
        <taxon>rosids</taxon>
        <taxon>fabids</taxon>
        <taxon>Fabales</taxon>
        <taxon>Fabaceae</taxon>
        <taxon>Papilionoideae</taxon>
        <taxon>50 kb inversion clade</taxon>
        <taxon>NPAAA clade</taxon>
        <taxon>Hologalegina</taxon>
        <taxon>IRL clade</taxon>
        <taxon>Fabeae</taxon>
        <taxon>Vicia</taxon>
    </lineage>
</organism>
<dbReference type="Gene3D" id="3.30.70.3490">
    <property type="match status" value="1"/>
</dbReference>
<dbReference type="FunFam" id="2.40.160.120:FF:000011">
    <property type="entry name" value="Oxysterol-binding protein-related protein 4C"/>
    <property type="match status" value="1"/>
</dbReference>
<keyword evidence="4" id="KW-0446">Lipid-binding</keyword>
<dbReference type="PANTHER" id="PTHR10972:SF102">
    <property type="entry name" value="OXYSTEROL-BINDING PROTEIN"/>
    <property type="match status" value="1"/>
</dbReference>
<comment type="function">
    <text evidence="1">May be involved in the transport of sterols.</text>
</comment>
<evidence type="ECO:0000256" key="2">
    <source>
        <dbReference type="ARBA" id="ARBA00008842"/>
    </source>
</evidence>
<dbReference type="GO" id="GO:0016020">
    <property type="term" value="C:membrane"/>
    <property type="evidence" value="ECO:0007669"/>
    <property type="project" value="TreeGrafter"/>
</dbReference>
<evidence type="ECO:0000313" key="6">
    <source>
        <dbReference type="Proteomes" id="UP001157006"/>
    </source>
</evidence>
<keyword evidence="3" id="KW-0445">Lipid transport</keyword>
<dbReference type="AlphaFoldDB" id="A0AAV1AKV0"/>
<dbReference type="Gene3D" id="2.40.160.120">
    <property type="match status" value="1"/>
</dbReference>
<protein>
    <submittedName>
        <fullName evidence="5">Uncharacterized protein</fullName>
    </submittedName>
</protein>
<dbReference type="Pfam" id="PF01237">
    <property type="entry name" value="Oxysterol_BP"/>
    <property type="match status" value="1"/>
</dbReference>
<dbReference type="Proteomes" id="UP001157006">
    <property type="component" value="Chromosome 4"/>
</dbReference>
<dbReference type="GO" id="GO:0006869">
    <property type="term" value="P:lipid transport"/>
    <property type="evidence" value="ECO:0007669"/>
    <property type="project" value="UniProtKB-KW"/>
</dbReference>
<evidence type="ECO:0000313" key="5">
    <source>
        <dbReference type="EMBL" id="CAI8611110.1"/>
    </source>
</evidence>
<dbReference type="EMBL" id="OX451739">
    <property type="protein sequence ID" value="CAI8611110.1"/>
    <property type="molecule type" value="Genomic_DNA"/>
</dbReference>
<evidence type="ECO:0000256" key="4">
    <source>
        <dbReference type="ARBA" id="ARBA00023121"/>
    </source>
</evidence>
<dbReference type="InterPro" id="IPR037239">
    <property type="entry name" value="OSBP_sf"/>
</dbReference>
<dbReference type="SUPFAM" id="SSF144000">
    <property type="entry name" value="Oxysterol-binding protein-like"/>
    <property type="match status" value="1"/>
</dbReference>
<proteinExistence type="inferred from homology"/>
<evidence type="ECO:0000256" key="1">
    <source>
        <dbReference type="ARBA" id="ARBA00003361"/>
    </source>
</evidence>
<accession>A0AAV1AKV0</accession>
<keyword evidence="6" id="KW-1185">Reference proteome</keyword>
<name>A0AAV1AKV0_VICFA</name>